<dbReference type="EMBL" id="JBBPBM010000004">
    <property type="protein sequence ID" value="KAK8589704.1"/>
    <property type="molecule type" value="Genomic_DNA"/>
</dbReference>
<gene>
    <name evidence="1" type="ORF">V6N12_024095</name>
</gene>
<comment type="caution">
    <text evidence="1">The sequence shown here is derived from an EMBL/GenBank/DDBJ whole genome shotgun (WGS) entry which is preliminary data.</text>
</comment>
<accession>A0ABR2FZK7</accession>
<organism evidence="1 2">
    <name type="scientific">Hibiscus sabdariffa</name>
    <name type="common">roselle</name>
    <dbReference type="NCBI Taxonomy" id="183260"/>
    <lineage>
        <taxon>Eukaryota</taxon>
        <taxon>Viridiplantae</taxon>
        <taxon>Streptophyta</taxon>
        <taxon>Embryophyta</taxon>
        <taxon>Tracheophyta</taxon>
        <taxon>Spermatophyta</taxon>
        <taxon>Magnoliopsida</taxon>
        <taxon>eudicotyledons</taxon>
        <taxon>Gunneridae</taxon>
        <taxon>Pentapetalae</taxon>
        <taxon>rosids</taxon>
        <taxon>malvids</taxon>
        <taxon>Malvales</taxon>
        <taxon>Malvaceae</taxon>
        <taxon>Malvoideae</taxon>
        <taxon>Hibiscus</taxon>
    </lineage>
</organism>
<name>A0ABR2FZK7_9ROSI</name>
<evidence type="ECO:0000313" key="1">
    <source>
        <dbReference type="EMBL" id="KAK8589704.1"/>
    </source>
</evidence>
<sequence length="184" mass="20575">MVTDSGTWAWDRFTRLLPLDMIHRIAMLYDIYSGLGPDVVGWCAGKDGKLSVRSAYVVHRGPSVLAYDGSWKCIIKFRGLQRVKRGDNLALISILSSCFCGLAAGGEPTKLVEFLAMDIMKWVQLNLSEPQSFAIDSSNWDLLFGYVIWNLWLSCNALVFDNPLEDKGLILGRSVRLHDLSCTV</sequence>
<reference evidence="1 2" key="1">
    <citation type="journal article" date="2024" name="G3 (Bethesda)">
        <title>Genome assembly of Hibiscus sabdariffa L. provides insights into metabolisms of medicinal natural products.</title>
        <authorList>
            <person name="Kim T."/>
        </authorList>
    </citation>
    <scope>NUCLEOTIDE SEQUENCE [LARGE SCALE GENOMIC DNA]</scope>
    <source>
        <strain evidence="1">TK-2024</strain>
        <tissue evidence="1">Old leaves</tissue>
    </source>
</reference>
<keyword evidence="2" id="KW-1185">Reference proteome</keyword>
<dbReference type="Proteomes" id="UP001472677">
    <property type="component" value="Unassembled WGS sequence"/>
</dbReference>
<protein>
    <submittedName>
        <fullName evidence="1">Uncharacterized protein</fullName>
    </submittedName>
</protein>
<evidence type="ECO:0000313" key="2">
    <source>
        <dbReference type="Proteomes" id="UP001472677"/>
    </source>
</evidence>
<proteinExistence type="predicted"/>